<sequence>METGGLGKDTTGLGKQTRNERMRPATDVLKDDCVACYTTRVFDSLVEVNLIPNQNVFII</sequence>
<reference evidence="2 3" key="2">
    <citation type="submission" date="2013-11" db="EMBL/GenBank/DDBJ databases">
        <title>The Genome Sequence of Phytophthora parasitica INRA-310.</title>
        <authorList>
            <consortium name="The Broad Institute Genomics Platform"/>
            <person name="Russ C."/>
            <person name="Tyler B."/>
            <person name="Panabieres F."/>
            <person name="Shan W."/>
            <person name="Tripathy S."/>
            <person name="Grunwald N."/>
            <person name="Machado M."/>
            <person name="Johnson C.S."/>
            <person name="Arredondo F."/>
            <person name="Hong C."/>
            <person name="Coffey M."/>
            <person name="Young S.K."/>
            <person name="Zeng Q."/>
            <person name="Gargeya S."/>
            <person name="Fitzgerald M."/>
            <person name="Abouelleil A."/>
            <person name="Alvarado L."/>
            <person name="Chapman S.B."/>
            <person name="Gainer-Dewar J."/>
            <person name="Goldberg J."/>
            <person name="Griggs A."/>
            <person name="Gujja S."/>
            <person name="Hansen M."/>
            <person name="Howarth C."/>
            <person name="Imamovic A."/>
            <person name="Ireland A."/>
            <person name="Larimer J."/>
            <person name="McCowan C."/>
            <person name="Murphy C."/>
            <person name="Pearson M."/>
            <person name="Poon T.W."/>
            <person name="Priest M."/>
            <person name="Roberts A."/>
            <person name="Saif S."/>
            <person name="Shea T."/>
            <person name="Sykes S."/>
            <person name="Wortman J."/>
            <person name="Nusbaum C."/>
            <person name="Birren B."/>
        </authorList>
    </citation>
    <scope>NUCLEOTIDE SEQUENCE [LARGE SCALE GENOMIC DNA]</scope>
    <source>
        <strain evidence="2 3">INRA-310</strain>
    </source>
</reference>
<protein>
    <submittedName>
        <fullName evidence="2">Uncharacterized protein</fullName>
    </submittedName>
</protein>
<accession>W2PAX5</accession>
<feature type="region of interest" description="Disordered" evidence="1">
    <location>
        <begin position="1"/>
        <end position="22"/>
    </location>
</feature>
<dbReference type="VEuPathDB" id="FungiDB:PPTG_24769"/>
<dbReference type="Proteomes" id="UP000018817">
    <property type="component" value="Unassembled WGS sequence"/>
</dbReference>
<name>W2PAX5_PHYN3</name>
<dbReference type="AlphaFoldDB" id="W2PAX5"/>
<gene>
    <name evidence="2" type="ORF">PPTG_24769</name>
</gene>
<proteinExistence type="predicted"/>
<dbReference type="RefSeq" id="XP_008916724.1">
    <property type="nucleotide sequence ID" value="XM_008918476.1"/>
</dbReference>
<evidence type="ECO:0000256" key="1">
    <source>
        <dbReference type="SAM" id="MobiDB-lite"/>
    </source>
</evidence>
<dbReference type="EMBL" id="KI669772">
    <property type="protein sequence ID" value="ETM97981.1"/>
    <property type="molecule type" value="Genomic_DNA"/>
</dbReference>
<organism evidence="2 3">
    <name type="scientific">Phytophthora nicotianae (strain INRA-310)</name>
    <name type="common">Phytophthora parasitica</name>
    <dbReference type="NCBI Taxonomy" id="761204"/>
    <lineage>
        <taxon>Eukaryota</taxon>
        <taxon>Sar</taxon>
        <taxon>Stramenopiles</taxon>
        <taxon>Oomycota</taxon>
        <taxon>Peronosporomycetes</taxon>
        <taxon>Peronosporales</taxon>
        <taxon>Peronosporaceae</taxon>
        <taxon>Phytophthora</taxon>
    </lineage>
</organism>
<dbReference type="GeneID" id="20193368"/>
<evidence type="ECO:0000313" key="2">
    <source>
        <dbReference type="EMBL" id="ETM97981.1"/>
    </source>
</evidence>
<evidence type="ECO:0000313" key="3">
    <source>
        <dbReference type="Proteomes" id="UP000018817"/>
    </source>
</evidence>
<reference evidence="3" key="1">
    <citation type="submission" date="2011-12" db="EMBL/GenBank/DDBJ databases">
        <authorList>
            <consortium name="The Broad Institute Genome Sequencing Platform"/>
            <person name="Russ C."/>
            <person name="Tyler B."/>
            <person name="Panabieres F."/>
            <person name="Shan W."/>
            <person name="Tripathy S."/>
            <person name="Grunwald N."/>
            <person name="Machado M."/>
            <person name="Young S.K."/>
            <person name="Zeng Q."/>
            <person name="Gargeya S."/>
            <person name="Fitzgerald M."/>
            <person name="Haas B."/>
            <person name="Abouelleil A."/>
            <person name="Alvarado L."/>
            <person name="Arachchi H.M."/>
            <person name="Berlin A."/>
            <person name="Chapman S.B."/>
            <person name="Gearin G."/>
            <person name="Goldberg J."/>
            <person name="Griggs A."/>
            <person name="Gujja S."/>
            <person name="Hansen M."/>
            <person name="Heiman D."/>
            <person name="Howarth C."/>
            <person name="Larimer J."/>
            <person name="Lui A."/>
            <person name="MacDonald P.J.P."/>
            <person name="McCowen C."/>
            <person name="Montmayeur A."/>
            <person name="Murphy C."/>
            <person name="Neiman D."/>
            <person name="Pearson M."/>
            <person name="Priest M."/>
            <person name="Roberts A."/>
            <person name="Saif S."/>
            <person name="Shea T."/>
            <person name="Sisk P."/>
            <person name="Stolte C."/>
            <person name="Sykes S."/>
            <person name="Wortman J."/>
            <person name="Nusbaum C."/>
            <person name="Birren B."/>
        </authorList>
    </citation>
    <scope>NUCLEOTIDE SEQUENCE [LARGE SCALE GENOMIC DNA]</scope>
    <source>
        <strain evidence="3">INRA-310</strain>
    </source>
</reference>